<comment type="caution">
    <text evidence="9">The sequence shown here is derived from an EMBL/GenBank/DDBJ whole genome shotgun (WGS) entry which is preliminary data.</text>
</comment>
<comment type="similarity">
    <text evidence="1">Belongs to the sigma-70 factor family. ECF subfamily.</text>
</comment>
<dbReference type="GO" id="GO:0006352">
    <property type="term" value="P:DNA-templated transcription initiation"/>
    <property type="evidence" value="ECO:0007669"/>
    <property type="project" value="InterPro"/>
</dbReference>
<dbReference type="PANTHER" id="PTHR43133:SF8">
    <property type="entry name" value="RNA POLYMERASE SIGMA FACTOR HI_1459-RELATED"/>
    <property type="match status" value="1"/>
</dbReference>
<dbReference type="Gene3D" id="1.10.10.10">
    <property type="entry name" value="Winged helix-like DNA-binding domain superfamily/Winged helix DNA-binding domain"/>
    <property type="match status" value="1"/>
</dbReference>
<dbReference type="NCBIfam" id="TIGR02937">
    <property type="entry name" value="sigma70-ECF"/>
    <property type="match status" value="1"/>
</dbReference>
<sequence length="213" mass="24195">MPLTGRWPTRSTAESERAVAPAATPDREPTWVPPTWEELVRDHTARVYRLALRLTGNCYDAEDLTQDVFVRVFKSLHRFQPGTLEGWLHRITTNLFLDQARRRQRIRFDGLGENADERLAGDQSPPQDAVDDAGLDHDVARALDGLSPEYRACVVLCDIEGLTYEEIAEVLDLKLGTVRSRIHRGRAQLRAELTHREPTGSRRRYLGVEAEQG</sequence>
<dbReference type="SUPFAM" id="SSF88946">
    <property type="entry name" value="Sigma2 domain of RNA polymerase sigma factors"/>
    <property type="match status" value="1"/>
</dbReference>
<evidence type="ECO:0000313" key="10">
    <source>
        <dbReference type="Proteomes" id="UP000216311"/>
    </source>
</evidence>
<dbReference type="Gene3D" id="1.10.1740.10">
    <property type="match status" value="1"/>
</dbReference>
<evidence type="ECO:0000259" key="7">
    <source>
        <dbReference type="Pfam" id="PF04542"/>
    </source>
</evidence>
<dbReference type="InterPro" id="IPR007627">
    <property type="entry name" value="RNA_pol_sigma70_r2"/>
</dbReference>
<keyword evidence="2" id="KW-0805">Transcription regulation</keyword>
<gene>
    <name evidence="9" type="ORF">CGZ93_07905</name>
</gene>
<feature type="domain" description="RNA polymerase sigma-70 region 2" evidence="7">
    <location>
        <begin position="39"/>
        <end position="105"/>
    </location>
</feature>
<feature type="region of interest" description="Disordered" evidence="6">
    <location>
        <begin position="1"/>
        <end position="30"/>
    </location>
</feature>
<dbReference type="InterPro" id="IPR036388">
    <property type="entry name" value="WH-like_DNA-bd_sf"/>
</dbReference>
<dbReference type="InterPro" id="IPR013324">
    <property type="entry name" value="RNA_pol_sigma_r3/r4-like"/>
</dbReference>
<reference evidence="9 10" key="1">
    <citation type="submission" date="2017-07" db="EMBL/GenBank/DDBJ databases">
        <title>Draft whole genome sequences of clinical Proprionibacteriaceae strains.</title>
        <authorList>
            <person name="Bernier A.-M."/>
            <person name="Bernard K."/>
            <person name="Domingo M.-C."/>
        </authorList>
    </citation>
    <scope>NUCLEOTIDE SEQUENCE [LARGE SCALE GENOMIC DNA]</scope>
    <source>
        <strain evidence="9 10">NML 130396</strain>
    </source>
</reference>
<name>A0A255H448_9ACTN</name>
<protein>
    <submittedName>
        <fullName evidence="9">RNA polymerase sigma factor SigE</fullName>
    </submittedName>
</protein>
<dbReference type="AlphaFoldDB" id="A0A255H448"/>
<dbReference type="EMBL" id="NMVQ01000011">
    <property type="protein sequence ID" value="OYO22447.1"/>
    <property type="molecule type" value="Genomic_DNA"/>
</dbReference>
<evidence type="ECO:0000256" key="4">
    <source>
        <dbReference type="ARBA" id="ARBA00023125"/>
    </source>
</evidence>
<dbReference type="Pfam" id="PF08281">
    <property type="entry name" value="Sigma70_r4_2"/>
    <property type="match status" value="1"/>
</dbReference>
<dbReference type="Pfam" id="PF04542">
    <property type="entry name" value="Sigma70_r2"/>
    <property type="match status" value="1"/>
</dbReference>
<keyword evidence="10" id="KW-1185">Reference proteome</keyword>
<dbReference type="CDD" id="cd06171">
    <property type="entry name" value="Sigma70_r4"/>
    <property type="match status" value="1"/>
</dbReference>
<evidence type="ECO:0000256" key="6">
    <source>
        <dbReference type="SAM" id="MobiDB-lite"/>
    </source>
</evidence>
<dbReference type="GO" id="GO:0016987">
    <property type="term" value="F:sigma factor activity"/>
    <property type="evidence" value="ECO:0007669"/>
    <property type="project" value="UniProtKB-KW"/>
</dbReference>
<dbReference type="InterPro" id="IPR013325">
    <property type="entry name" value="RNA_pol_sigma_r2"/>
</dbReference>
<keyword evidence="3" id="KW-0731">Sigma factor</keyword>
<dbReference type="GO" id="GO:0003677">
    <property type="term" value="F:DNA binding"/>
    <property type="evidence" value="ECO:0007669"/>
    <property type="project" value="UniProtKB-KW"/>
</dbReference>
<evidence type="ECO:0000256" key="2">
    <source>
        <dbReference type="ARBA" id="ARBA00023015"/>
    </source>
</evidence>
<evidence type="ECO:0000313" key="9">
    <source>
        <dbReference type="EMBL" id="OYO22447.1"/>
    </source>
</evidence>
<dbReference type="RefSeq" id="WP_094363603.1">
    <property type="nucleotide sequence ID" value="NZ_NMVQ01000011.1"/>
</dbReference>
<dbReference type="InterPro" id="IPR013249">
    <property type="entry name" value="RNA_pol_sigma70_r4_t2"/>
</dbReference>
<organism evidence="9 10">
    <name type="scientific">Enemella dayhoffiae</name>
    <dbReference type="NCBI Taxonomy" id="2016507"/>
    <lineage>
        <taxon>Bacteria</taxon>
        <taxon>Bacillati</taxon>
        <taxon>Actinomycetota</taxon>
        <taxon>Actinomycetes</taxon>
        <taxon>Propionibacteriales</taxon>
        <taxon>Propionibacteriaceae</taxon>
        <taxon>Enemella</taxon>
    </lineage>
</organism>
<proteinExistence type="inferred from homology"/>
<dbReference type="Proteomes" id="UP000216311">
    <property type="component" value="Unassembled WGS sequence"/>
</dbReference>
<dbReference type="PANTHER" id="PTHR43133">
    <property type="entry name" value="RNA POLYMERASE ECF-TYPE SIGMA FACTO"/>
    <property type="match status" value="1"/>
</dbReference>
<dbReference type="OrthoDB" id="9803470at2"/>
<accession>A0A255H448</accession>
<dbReference type="SUPFAM" id="SSF88659">
    <property type="entry name" value="Sigma3 and sigma4 domains of RNA polymerase sigma factors"/>
    <property type="match status" value="1"/>
</dbReference>
<evidence type="ECO:0000256" key="5">
    <source>
        <dbReference type="ARBA" id="ARBA00023163"/>
    </source>
</evidence>
<keyword evidence="5" id="KW-0804">Transcription</keyword>
<dbReference type="InterPro" id="IPR039425">
    <property type="entry name" value="RNA_pol_sigma-70-like"/>
</dbReference>
<evidence type="ECO:0000256" key="1">
    <source>
        <dbReference type="ARBA" id="ARBA00010641"/>
    </source>
</evidence>
<dbReference type="InterPro" id="IPR014284">
    <property type="entry name" value="RNA_pol_sigma-70_dom"/>
</dbReference>
<evidence type="ECO:0000259" key="8">
    <source>
        <dbReference type="Pfam" id="PF08281"/>
    </source>
</evidence>
<keyword evidence="4" id="KW-0238">DNA-binding</keyword>
<dbReference type="NCBIfam" id="NF007229">
    <property type="entry name" value="PRK09647.1"/>
    <property type="match status" value="1"/>
</dbReference>
<evidence type="ECO:0000256" key="3">
    <source>
        <dbReference type="ARBA" id="ARBA00023082"/>
    </source>
</evidence>
<feature type="domain" description="RNA polymerase sigma factor 70 region 4 type 2" evidence="8">
    <location>
        <begin position="139"/>
        <end position="189"/>
    </location>
</feature>